<dbReference type="Pfam" id="PF14317">
    <property type="entry name" value="YcxB"/>
    <property type="match status" value="1"/>
</dbReference>
<evidence type="ECO:0000313" key="2">
    <source>
        <dbReference type="EMBL" id="SAI24953.1"/>
    </source>
</evidence>
<dbReference type="RefSeq" id="WP_162270257.1">
    <property type="nucleotide sequence ID" value="NZ_FKBS01000014.1"/>
</dbReference>
<evidence type="ECO:0000313" key="3">
    <source>
        <dbReference type="Proteomes" id="UP000077037"/>
    </source>
</evidence>
<name>A0A157NUJ5_9BORD</name>
<dbReference type="Proteomes" id="UP000077037">
    <property type="component" value="Unassembled WGS sequence"/>
</dbReference>
<evidence type="ECO:0000259" key="1">
    <source>
        <dbReference type="Pfam" id="PF14317"/>
    </source>
</evidence>
<sequence length="157" mass="17456">MIWLVCMVGFMMWDLEPHQRMPALHLLATGQFPWQGYATLGACLLLIWFRAEIFGWLFCAPAYGRSALAGQDVALELDDVGIWAGNDKVNSRVSWSGVMRIVDTPRLVLFVVSKREGVLLPRRAIASDTRHQEVLAFARARLDAARADASVAANRSA</sequence>
<feature type="domain" description="YcxB-like C-terminal" evidence="1">
    <location>
        <begin position="78"/>
        <end position="137"/>
    </location>
</feature>
<organism evidence="2 3">
    <name type="scientific">Bordetella ansorpii</name>
    <dbReference type="NCBI Taxonomy" id="288768"/>
    <lineage>
        <taxon>Bacteria</taxon>
        <taxon>Pseudomonadati</taxon>
        <taxon>Pseudomonadota</taxon>
        <taxon>Betaproteobacteria</taxon>
        <taxon>Burkholderiales</taxon>
        <taxon>Alcaligenaceae</taxon>
        <taxon>Bordetella</taxon>
    </lineage>
</organism>
<gene>
    <name evidence="2" type="ORF">SAMEA1982600_01967</name>
</gene>
<dbReference type="EMBL" id="FKBS01000014">
    <property type="protein sequence ID" value="SAI24953.1"/>
    <property type="molecule type" value="Genomic_DNA"/>
</dbReference>
<proteinExistence type="predicted"/>
<dbReference type="AlphaFoldDB" id="A0A157NUJ5"/>
<accession>A0A157NUJ5</accession>
<reference evidence="2 3" key="1">
    <citation type="submission" date="2016-03" db="EMBL/GenBank/DDBJ databases">
        <authorList>
            <consortium name="Pathogen Informatics"/>
        </authorList>
    </citation>
    <scope>NUCLEOTIDE SEQUENCE [LARGE SCALE GENOMIC DNA]</scope>
    <source>
        <strain evidence="2 3">NCTC13364</strain>
    </source>
</reference>
<protein>
    <recommendedName>
        <fullName evidence="1">YcxB-like C-terminal domain-containing protein</fullName>
    </recommendedName>
</protein>
<dbReference type="InterPro" id="IPR025588">
    <property type="entry name" value="YcxB-like_C"/>
</dbReference>